<evidence type="ECO:0000313" key="2">
    <source>
        <dbReference type="EMBL" id="JAD35885.1"/>
    </source>
</evidence>
<sequence length="26" mass="2852">MLLSVHSCCPRDSSVVRPSRTTGSYI</sequence>
<proteinExistence type="predicted"/>
<dbReference type="AlphaFoldDB" id="A0A0A8ZGL4"/>
<name>A0A0A8ZGL4_ARUDO</name>
<evidence type="ECO:0000256" key="1">
    <source>
        <dbReference type="SAM" id="MobiDB-lite"/>
    </source>
</evidence>
<organism evidence="2">
    <name type="scientific">Arundo donax</name>
    <name type="common">Giant reed</name>
    <name type="synonym">Donax arundinaceus</name>
    <dbReference type="NCBI Taxonomy" id="35708"/>
    <lineage>
        <taxon>Eukaryota</taxon>
        <taxon>Viridiplantae</taxon>
        <taxon>Streptophyta</taxon>
        <taxon>Embryophyta</taxon>
        <taxon>Tracheophyta</taxon>
        <taxon>Spermatophyta</taxon>
        <taxon>Magnoliopsida</taxon>
        <taxon>Liliopsida</taxon>
        <taxon>Poales</taxon>
        <taxon>Poaceae</taxon>
        <taxon>PACMAD clade</taxon>
        <taxon>Arundinoideae</taxon>
        <taxon>Arundineae</taxon>
        <taxon>Arundo</taxon>
    </lineage>
</organism>
<protein>
    <submittedName>
        <fullName evidence="2">Uncharacterized protein</fullName>
    </submittedName>
</protein>
<reference evidence="2" key="2">
    <citation type="journal article" date="2015" name="Data Brief">
        <title>Shoot transcriptome of the giant reed, Arundo donax.</title>
        <authorList>
            <person name="Barrero R.A."/>
            <person name="Guerrero F.D."/>
            <person name="Moolhuijzen P."/>
            <person name="Goolsby J.A."/>
            <person name="Tidwell J."/>
            <person name="Bellgard S.E."/>
            <person name="Bellgard M.I."/>
        </authorList>
    </citation>
    <scope>NUCLEOTIDE SEQUENCE</scope>
    <source>
        <tissue evidence="2">Shoot tissue taken approximately 20 cm above the soil surface</tissue>
    </source>
</reference>
<accession>A0A0A8ZGL4</accession>
<reference evidence="2" key="1">
    <citation type="submission" date="2014-09" db="EMBL/GenBank/DDBJ databases">
        <authorList>
            <person name="Magalhaes I.L.F."/>
            <person name="Oliveira U."/>
            <person name="Santos F.R."/>
            <person name="Vidigal T.H.D.A."/>
            <person name="Brescovit A.D."/>
            <person name="Santos A.J."/>
        </authorList>
    </citation>
    <scope>NUCLEOTIDE SEQUENCE</scope>
    <source>
        <tissue evidence="2">Shoot tissue taken approximately 20 cm above the soil surface</tissue>
    </source>
</reference>
<feature type="region of interest" description="Disordered" evidence="1">
    <location>
        <begin position="1"/>
        <end position="26"/>
    </location>
</feature>
<dbReference type="EMBL" id="GBRH01262010">
    <property type="protein sequence ID" value="JAD35885.1"/>
    <property type="molecule type" value="Transcribed_RNA"/>
</dbReference>